<dbReference type="STRING" id="983967.A0A1E4T926"/>
<dbReference type="PANTHER" id="PTHR22814">
    <property type="entry name" value="COPPER TRANSPORT PROTEIN ATOX1-RELATED"/>
    <property type="match status" value="1"/>
</dbReference>
<evidence type="ECO:0000256" key="8">
    <source>
        <dbReference type="ARBA" id="ARBA00023157"/>
    </source>
</evidence>
<evidence type="ECO:0000256" key="2">
    <source>
        <dbReference type="ARBA" id="ARBA00004496"/>
    </source>
</evidence>
<reference evidence="12" key="1">
    <citation type="submission" date="2016-04" db="EMBL/GenBank/DDBJ databases">
        <title>Comparative genomics of biotechnologically important yeasts.</title>
        <authorList>
            <consortium name="DOE Joint Genome Institute"/>
            <person name="Riley R."/>
            <person name="Haridas S."/>
            <person name="Wolfe K.H."/>
            <person name="Lopes M.R."/>
            <person name="Hittinger C.T."/>
            <person name="Goker M."/>
            <person name="Salamov A."/>
            <person name="Wisecaver J."/>
            <person name="Long T.M."/>
            <person name="Aerts A.L."/>
            <person name="Barry K."/>
            <person name="Choi C."/>
            <person name="Clum A."/>
            <person name="Coughlan A.Y."/>
            <person name="Deshpande S."/>
            <person name="Douglass A.P."/>
            <person name="Hanson S.J."/>
            <person name="Klenk H.-P."/>
            <person name="Labutti K."/>
            <person name="Lapidus A."/>
            <person name="Lindquist E."/>
            <person name="Lipzen A."/>
            <person name="Meier-Kolthoff J.P."/>
            <person name="Ohm R.A."/>
            <person name="Otillar R.P."/>
            <person name="Pangilinan J."/>
            <person name="Peng Y."/>
            <person name="Rokas A."/>
            <person name="Rosa C.A."/>
            <person name="Scheuner C."/>
            <person name="Sibirny A.A."/>
            <person name="Slot J.C."/>
            <person name="Stielow J.B."/>
            <person name="Sun H."/>
            <person name="Kurtzman C.P."/>
            <person name="Blackwell M."/>
            <person name="Grigoriev I.V."/>
            <person name="Jeffries T.W."/>
        </authorList>
    </citation>
    <scope>NUCLEOTIDE SEQUENCE [LARGE SCALE GENOMIC DNA]</scope>
    <source>
        <strain evidence="12">NRRL YB-2248</strain>
    </source>
</reference>
<evidence type="ECO:0000256" key="4">
    <source>
        <dbReference type="ARBA" id="ARBA00016103"/>
    </source>
</evidence>
<sequence length="235" mass="25539">MPSTTKDEFEAVYAVPLHCEGCVDSVKKVLTSLEGISKLDIDLKSQKVTVFGSTAPSKIIDSIQTIGKDAIIRGAGTSNSAAVCILESFDNNDKLMPVKGLARIVSINPDEILVDLTMNGVEKGKYYPSFRESGNIWKGALSTGKSIYDFGSVEAIEKEGNLFKCQEFLKVPMNLNNLIGRSLVISNEKDKVSSESLCGVIARSAGVWENDKYVCSCTGKTIWQERTDAVQKGIK</sequence>
<gene>
    <name evidence="11" type="ORF">CANARDRAFT_20970</name>
</gene>
<evidence type="ECO:0000313" key="11">
    <source>
        <dbReference type="EMBL" id="ODV88260.1"/>
    </source>
</evidence>
<evidence type="ECO:0000256" key="5">
    <source>
        <dbReference type="ARBA" id="ARBA00022490"/>
    </source>
</evidence>
<dbReference type="SUPFAM" id="SSF55008">
    <property type="entry name" value="HMA, heavy metal-associated domain"/>
    <property type="match status" value="1"/>
</dbReference>
<dbReference type="CDD" id="cd00371">
    <property type="entry name" value="HMA"/>
    <property type="match status" value="1"/>
</dbReference>
<accession>A0A1E4T926</accession>
<dbReference type="PANTHER" id="PTHR22814:SF287">
    <property type="entry name" value="COPPER TRANSPORT PROTEIN ATX1"/>
    <property type="match status" value="1"/>
</dbReference>
<evidence type="ECO:0000256" key="3">
    <source>
        <dbReference type="ARBA" id="ARBA00010636"/>
    </source>
</evidence>
<comment type="similarity">
    <text evidence="3">Belongs to the CCS1 family.</text>
</comment>
<dbReference type="Gene3D" id="2.60.40.200">
    <property type="entry name" value="Superoxide dismutase, copper/zinc binding domain"/>
    <property type="match status" value="1"/>
</dbReference>
<organism evidence="11 12">
    <name type="scientific">[Candida] arabinofermentans NRRL YB-2248</name>
    <dbReference type="NCBI Taxonomy" id="983967"/>
    <lineage>
        <taxon>Eukaryota</taxon>
        <taxon>Fungi</taxon>
        <taxon>Dikarya</taxon>
        <taxon>Ascomycota</taxon>
        <taxon>Saccharomycotina</taxon>
        <taxon>Pichiomycetes</taxon>
        <taxon>Pichiales</taxon>
        <taxon>Pichiaceae</taxon>
        <taxon>Ogataea</taxon>
        <taxon>Ogataea/Candida clade</taxon>
    </lineage>
</organism>
<comment type="subcellular location">
    <subcellularLocation>
        <location evidence="2">Cytoplasm</location>
    </subcellularLocation>
</comment>
<keyword evidence="12" id="KW-1185">Reference proteome</keyword>
<comment type="cofactor">
    <cofactor evidence="1">
        <name>Cu(2+)</name>
        <dbReference type="ChEBI" id="CHEBI:29036"/>
    </cofactor>
</comment>
<dbReference type="Proteomes" id="UP000094801">
    <property type="component" value="Unassembled WGS sequence"/>
</dbReference>
<feature type="domain" description="HMA" evidence="10">
    <location>
        <begin position="8"/>
        <end position="71"/>
    </location>
</feature>
<dbReference type="GO" id="GO:0006801">
    <property type="term" value="P:superoxide metabolic process"/>
    <property type="evidence" value="ECO:0007669"/>
    <property type="project" value="InterPro"/>
</dbReference>
<evidence type="ECO:0000256" key="7">
    <source>
        <dbReference type="ARBA" id="ARBA00023008"/>
    </source>
</evidence>
<dbReference type="InterPro" id="IPR036163">
    <property type="entry name" value="HMA_dom_sf"/>
</dbReference>
<dbReference type="PROSITE" id="PS50846">
    <property type="entry name" value="HMA_2"/>
    <property type="match status" value="1"/>
</dbReference>
<keyword evidence="6" id="KW-0479">Metal-binding</keyword>
<keyword evidence="5" id="KW-0963">Cytoplasm</keyword>
<dbReference type="Pfam" id="PF00403">
    <property type="entry name" value="HMA"/>
    <property type="match status" value="1"/>
</dbReference>
<proteinExistence type="inferred from homology"/>
<protein>
    <recommendedName>
        <fullName evidence="4">Superoxide dismutase 1 copper chaperone</fullName>
    </recommendedName>
</protein>
<dbReference type="GO" id="GO:0046872">
    <property type="term" value="F:metal ion binding"/>
    <property type="evidence" value="ECO:0007669"/>
    <property type="project" value="UniProtKB-KW"/>
</dbReference>
<evidence type="ECO:0000256" key="1">
    <source>
        <dbReference type="ARBA" id="ARBA00001973"/>
    </source>
</evidence>
<dbReference type="InterPro" id="IPR036423">
    <property type="entry name" value="SOD-like_Cu/Zn_dom_sf"/>
</dbReference>
<name>A0A1E4T926_9ASCO</name>
<dbReference type="FunFam" id="3.30.70.100:FF:000038">
    <property type="entry name" value="Superoxide dismutase 1 copper chaperone"/>
    <property type="match status" value="1"/>
</dbReference>
<evidence type="ECO:0000256" key="9">
    <source>
        <dbReference type="ARBA" id="ARBA00023186"/>
    </source>
</evidence>
<evidence type="ECO:0000259" key="10">
    <source>
        <dbReference type="PROSITE" id="PS50846"/>
    </source>
</evidence>
<dbReference type="EMBL" id="KV453847">
    <property type="protein sequence ID" value="ODV88260.1"/>
    <property type="molecule type" value="Genomic_DNA"/>
</dbReference>
<evidence type="ECO:0000256" key="6">
    <source>
        <dbReference type="ARBA" id="ARBA00022723"/>
    </source>
</evidence>
<dbReference type="Gene3D" id="3.30.70.100">
    <property type="match status" value="1"/>
</dbReference>
<dbReference type="OrthoDB" id="666972at2759"/>
<keyword evidence="9" id="KW-0143">Chaperone</keyword>
<keyword evidence="7" id="KW-0186">Copper</keyword>
<dbReference type="AlphaFoldDB" id="A0A1E4T926"/>
<dbReference type="InterPro" id="IPR006121">
    <property type="entry name" value="HMA_dom"/>
</dbReference>
<keyword evidence="8" id="KW-1015">Disulfide bond</keyword>
<dbReference type="SUPFAM" id="SSF49329">
    <property type="entry name" value="Cu,Zn superoxide dismutase-like"/>
    <property type="match status" value="1"/>
</dbReference>
<dbReference type="GO" id="GO:0005737">
    <property type="term" value="C:cytoplasm"/>
    <property type="evidence" value="ECO:0007669"/>
    <property type="project" value="UniProtKB-SubCell"/>
</dbReference>
<evidence type="ECO:0000313" key="12">
    <source>
        <dbReference type="Proteomes" id="UP000094801"/>
    </source>
</evidence>